<organism evidence="2 3">
    <name type="scientific">Sorangium cellulosum</name>
    <name type="common">Polyangium cellulosum</name>
    <dbReference type="NCBI Taxonomy" id="56"/>
    <lineage>
        <taxon>Bacteria</taxon>
        <taxon>Pseudomonadati</taxon>
        <taxon>Myxococcota</taxon>
        <taxon>Polyangia</taxon>
        <taxon>Polyangiales</taxon>
        <taxon>Polyangiaceae</taxon>
        <taxon>Sorangium</taxon>
    </lineage>
</organism>
<dbReference type="Proteomes" id="UP000075502">
    <property type="component" value="Unassembled WGS sequence"/>
</dbReference>
<evidence type="ECO:0000313" key="2">
    <source>
        <dbReference type="EMBL" id="KYG07425.1"/>
    </source>
</evidence>
<feature type="region of interest" description="Disordered" evidence="1">
    <location>
        <begin position="110"/>
        <end position="135"/>
    </location>
</feature>
<dbReference type="AlphaFoldDB" id="A0A150TRV5"/>
<gene>
    <name evidence="2" type="ORF">BE21_02505</name>
</gene>
<name>A0A150TRV5_SORCE</name>
<protein>
    <submittedName>
        <fullName evidence="2">Uncharacterized protein</fullName>
    </submittedName>
</protein>
<accession>A0A150TRV5</accession>
<comment type="caution">
    <text evidence="2">The sequence shown here is derived from an EMBL/GenBank/DDBJ whole genome shotgun (WGS) entry which is preliminary data.</text>
</comment>
<dbReference type="EMBL" id="JEME01001344">
    <property type="protein sequence ID" value="KYG07425.1"/>
    <property type="molecule type" value="Genomic_DNA"/>
</dbReference>
<reference evidence="2 3" key="1">
    <citation type="submission" date="2014-02" db="EMBL/GenBank/DDBJ databases">
        <title>The small core and large imbalanced accessory genome model reveals a collaborative survival strategy of Sorangium cellulosum strains in nature.</title>
        <authorList>
            <person name="Han K."/>
            <person name="Peng R."/>
            <person name="Blom J."/>
            <person name="Li Y.-Z."/>
        </authorList>
    </citation>
    <scope>NUCLEOTIDE SEQUENCE [LARGE SCALE GENOMIC DNA]</scope>
    <source>
        <strain evidence="2 3">So0007-03</strain>
    </source>
</reference>
<sequence length="135" mass="15105">MLDPKRVDATVLWLIELGSGDLRERALSDVWPSRLQEALSTDWVPMKWVRQCVYNKLGGRPDFLDGKEAVAITRSFQRLEKRGAIETCTWVLEAGRHEFKARAVRLAGTERGTVSDGEKPASITPHHLHEAGASV</sequence>
<evidence type="ECO:0000256" key="1">
    <source>
        <dbReference type="SAM" id="MobiDB-lite"/>
    </source>
</evidence>
<proteinExistence type="predicted"/>
<evidence type="ECO:0000313" key="3">
    <source>
        <dbReference type="Proteomes" id="UP000075502"/>
    </source>
</evidence>